<evidence type="ECO:0000313" key="4">
    <source>
        <dbReference type="Proteomes" id="UP000054771"/>
    </source>
</evidence>
<dbReference type="OMA" id="RRLMIEY"/>
<accession>A0A0U5G7P0</accession>
<name>A0A0U5G7P0_ASPCI</name>
<sequence>MSLGHDHSTILCDSRFLLCGLVYAITCIVCILVLVQRIRSRQRRRRLLLEGQMDSPFEKVSGEGSSGATGAGLPPPTHGLDDVRASLPSACDILQPLSQSSSLPPSGYLAAVLDQERRNRLEQAYEEEKRNVRPSSSALPSPDDSSSLASPTDPSHGNPPSGIESSPTQADNFSQATSPPIERGAEREDQAHPSSPELRETQSVQKRSQQIHVLHDVDDEGVRTWRRWVIEYS</sequence>
<keyword evidence="2" id="KW-1133">Transmembrane helix</keyword>
<proteinExistence type="predicted"/>
<dbReference type="OrthoDB" id="4526693at2759"/>
<dbReference type="AlphaFoldDB" id="A0A0U5G7P0"/>
<reference evidence="4" key="1">
    <citation type="journal article" date="2016" name="Genome Announc.">
        <title>Draft genome sequences of fungus Aspergillus calidoustus.</title>
        <authorList>
            <person name="Horn F."/>
            <person name="Linde J."/>
            <person name="Mattern D.J."/>
            <person name="Walther G."/>
            <person name="Guthke R."/>
            <person name="Scherlach K."/>
            <person name="Martin K."/>
            <person name="Brakhage A.A."/>
            <person name="Petzke L."/>
            <person name="Valiante V."/>
        </authorList>
    </citation>
    <scope>NUCLEOTIDE SEQUENCE [LARGE SCALE GENOMIC DNA]</scope>
    <source>
        <strain evidence="4">SF006504</strain>
    </source>
</reference>
<feature type="transmembrane region" description="Helical" evidence="2">
    <location>
        <begin position="15"/>
        <end position="35"/>
    </location>
</feature>
<feature type="region of interest" description="Disordered" evidence="1">
    <location>
        <begin position="125"/>
        <end position="212"/>
    </location>
</feature>
<evidence type="ECO:0000313" key="3">
    <source>
        <dbReference type="EMBL" id="CEL05583.1"/>
    </source>
</evidence>
<protein>
    <submittedName>
        <fullName evidence="3">Uncharacterized protein</fullName>
    </submittedName>
</protein>
<feature type="compositionally biased region" description="Polar residues" evidence="1">
    <location>
        <begin position="201"/>
        <end position="211"/>
    </location>
</feature>
<keyword evidence="4" id="KW-1185">Reference proteome</keyword>
<keyword evidence="2" id="KW-0812">Transmembrane</keyword>
<dbReference type="EMBL" id="CDMC01000005">
    <property type="protein sequence ID" value="CEL05583.1"/>
    <property type="molecule type" value="Genomic_DNA"/>
</dbReference>
<keyword evidence="2" id="KW-0472">Membrane</keyword>
<feature type="region of interest" description="Disordered" evidence="1">
    <location>
        <begin position="56"/>
        <end position="84"/>
    </location>
</feature>
<evidence type="ECO:0000256" key="1">
    <source>
        <dbReference type="SAM" id="MobiDB-lite"/>
    </source>
</evidence>
<dbReference type="Proteomes" id="UP000054771">
    <property type="component" value="Unassembled WGS sequence"/>
</dbReference>
<gene>
    <name evidence="3" type="ORF">ASPCAL06701</name>
</gene>
<organism evidence="3 4">
    <name type="scientific">Aspergillus calidoustus</name>
    <dbReference type="NCBI Taxonomy" id="454130"/>
    <lineage>
        <taxon>Eukaryota</taxon>
        <taxon>Fungi</taxon>
        <taxon>Dikarya</taxon>
        <taxon>Ascomycota</taxon>
        <taxon>Pezizomycotina</taxon>
        <taxon>Eurotiomycetes</taxon>
        <taxon>Eurotiomycetidae</taxon>
        <taxon>Eurotiales</taxon>
        <taxon>Aspergillaceae</taxon>
        <taxon>Aspergillus</taxon>
        <taxon>Aspergillus subgen. Nidulantes</taxon>
    </lineage>
</organism>
<feature type="compositionally biased region" description="Polar residues" evidence="1">
    <location>
        <begin position="163"/>
        <end position="178"/>
    </location>
</feature>
<evidence type="ECO:0000256" key="2">
    <source>
        <dbReference type="SAM" id="Phobius"/>
    </source>
</evidence>
<feature type="compositionally biased region" description="Low complexity" evidence="1">
    <location>
        <begin position="134"/>
        <end position="155"/>
    </location>
</feature>